<evidence type="ECO:0008006" key="3">
    <source>
        <dbReference type="Google" id="ProtNLM"/>
    </source>
</evidence>
<comment type="caution">
    <text evidence="1">The sequence shown here is derived from an EMBL/GenBank/DDBJ whole genome shotgun (WGS) entry which is preliminary data.</text>
</comment>
<accession>A0ABV6AJF7</accession>
<dbReference type="EMBL" id="JBHMAA010000015">
    <property type="protein sequence ID" value="MFB9949828.1"/>
    <property type="molecule type" value="Genomic_DNA"/>
</dbReference>
<dbReference type="Proteomes" id="UP001589692">
    <property type="component" value="Unassembled WGS sequence"/>
</dbReference>
<dbReference type="RefSeq" id="WP_377261343.1">
    <property type="nucleotide sequence ID" value="NZ_JBHMAA010000015.1"/>
</dbReference>
<keyword evidence="2" id="KW-1185">Reference proteome</keyword>
<evidence type="ECO:0000313" key="2">
    <source>
        <dbReference type="Proteomes" id="UP001589692"/>
    </source>
</evidence>
<organism evidence="1 2">
    <name type="scientific">Rhizobium puerariae</name>
    <dbReference type="NCBI Taxonomy" id="1585791"/>
    <lineage>
        <taxon>Bacteria</taxon>
        <taxon>Pseudomonadati</taxon>
        <taxon>Pseudomonadota</taxon>
        <taxon>Alphaproteobacteria</taxon>
        <taxon>Hyphomicrobiales</taxon>
        <taxon>Rhizobiaceae</taxon>
        <taxon>Rhizobium/Agrobacterium group</taxon>
        <taxon>Rhizobium</taxon>
    </lineage>
</organism>
<protein>
    <recommendedName>
        <fullName evidence="3">PilZ domain-containing protein</fullName>
    </recommendedName>
</protein>
<name>A0ABV6AJF7_9HYPH</name>
<reference evidence="1 2" key="1">
    <citation type="submission" date="2024-09" db="EMBL/GenBank/DDBJ databases">
        <authorList>
            <person name="Sun Q."/>
            <person name="Mori K."/>
        </authorList>
    </citation>
    <scope>NUCLEOTIDE SEQUENCE [LARGE SCALE GENOMIC DNA]</scope>
    <source>
        <strain evidence="1 2">TBRC 4938</strain>
    </source>
</reference>
<evidence type="ECO:0000313" key="1">
    <source>
        <dbReference type="EMBL" id="MFB9949828.1"/>
    </source>
</evidence>
<proteinExistence type="predicted"/>
<gene>
    <name evidence="1" type="ORF">ACFFP0_13265</name>
</gene>
<sequence>MEPEPLLLRFDDRPQAIAVLGMIGIDADAIAGDGILRAATGETAEFEGEVIVLTQPVSGYHVRLAWCGEIPHLLAPHLVTGHAGMRLRPPVPDASSATDFSAYLRRIKDF</sequence>